<evidence type="ECO:0000256" key="3">
    <source>
        <dbReference type="ARBA" id="ARBA00022475"/>
    </source>
</evidence>
<evidence type="ECO:0000256" key="9">
    <source>
        <dbReference type="SAM" id="Phobius"/>
    </source>
</evidence>
<dbReference type="Pfam" id="PF01618">
    <property type="entry name" value="MotA_ExbB"/>
    <property type="match status" value="1"/>
</dbReference>
<reference evidence="12" key="1">
    <citation type="journal article" date="2019" name="Int. J. Syst. Evol. Microbiol.">
        <title>The Global Catalogue of Microorganisms (GCM) 10K type strain sequencing project: providing services to taxonomists for standard genome sequencing and annotation.</title>
        <authorList>
            <consortium name="The Broad Institute Genomics Platform"/>
            <consortium name="The Broad Institute Genome Sequencing Center for Infectious Disease"/>
            <person name="Wu L."/>
            <person name="Ma J."/>
        </authorList>
    </citation>
    <scope>NUCLEOTIDE SEQUENCE [LARGE SCALE GENOMIC DNA]</scope>
    <source>
        <strain evidence="12">JCM 17551</strain>
    </source>
</reference>
<evidence type="ECO:0000313" key="12">
    <source>
        <dbReference type="Proteomes" id="UP001501565"/>
    </source>
</evidence>
<feature type="domain" description="MotA/TolQ/ExbB proton channel" evidence="10">
    <location>
        <begin position="70"/>
        <end position="168"/>
    </location>
</feature>
<dbReference type="EMBL" id="BAABBN010000004">
    <property type="protein sequence ID" value="GAA3921080.1"/>
    <property type="molecule type" value="Genomic_DNA"/>
</dbReference>
<dbReference type="PANTHER" id="PTHR30625:SF15">
    <property type="entry name" value="BIOPOLYMER TRANSPORT PROTEIN EXBB"/>
    <property type="match status" value="1"/>
</dbReference>
<evidence type="ECO:0000256" key="4">
    <source>
        <dbReference type="ARBA" id="ARBA00022692"/>
    </source>
</evidence>
<keyword evidence="5 8" id="KW-0653">Protein transport</keyword>
<evidence type="ECO:0000256" key="6">
    <source>
        <dbReference type="ARBA" id="ARBA00022989"/>
    </source>
</evidence>
<feature type="transmembrane region" description="Helical" evidence="9">
    <location>
        <begin position="101"/>
        <end position="125"/>
    </location>
</feature>
<name>A0ABP7MIA0_9GAMM</name>
<dbReference type="RefSeq" id="WP_344797290.1">
    <property type="nucleotide sequence ID" value="NZ_BAABBN010000004.1"/>
</dbReference>
<dbReference type="Proteomes" id="UP001501565">
    <property type="component" value="Unassembled WGS sequence"/>
</dbReference>
<keyword evidence="7 9" id="KW-0472">Membrane</keyword>
<evidence type="ECO:0000256" key="1">
    <source>
        <dbReference type="ARBA" id="ARBA00004651"/>
    </source>
</evidence>
<keyword evidence="3" id="KW-1003">Cell membrane</keyword>
<evidence type="ECO:0000313" key="11">
    <source>
        <dbReference type="EMBL" id="GAA3921080.1"/>
    </source>
</evidence>
<feature type="transmembrane region" description="Helical" evidence="9">
    <location>
        <begin position="20"/>
        <end position="41"/>
    </location>
</feature>
<comment type="similarity">
    <text evidence="8">Belongs to the exbB/tolQ family.</text>
</comment>
<evidence type="ECO:0000256" key="5">
    <source>
        <dbReference type="ARBA" id="ARBA00022927"/>
    </source>
</evidence>
<keyword evidence="2 8" id="KW-0813">Transport</keyword>
<accession>A0ABP7MIA0</accession>
<dbReference type="InterPro" id="IPR002898">
    <property type="entry name" value="MotA_ExbB_proton_chnl"/>
</dbReference>
<comment type="subcellular location">
    <subcellularLocation>
        <location evidence="1">Cell membrane</location>
        <topology evidence="1">Multi-pass membrane protein</topology>
    </subcellularLocation>
    <subcellularLocation>
        <location evidence="8">Membrane</location>
        <topology evidence="8">Multi-pass membrane protein</topology>
    </subcellularLocation>
</comment>
<evidence type="ECO:0000256" key="7">
    <source>
        <dbReference type="ARBA" id="ARBA00023136"/>
    </source>
</evidence>
<sequence length="229" mass="24976">MFDFSFVQQHLGPLSVPLMLLSMVVCVIVFEKLVVLSWFSLRRARLNQDALFWPNKKMAGLKVRGLNLLMLHQSENKAVREEIAEIWLQQRRRSLNSGIRFLQVIAILAPLLGLLGTVLGLIQVFDDLAIVTGAIEPSMLAEGLGLAMHTTAAGLLIALPALAGAYGYLMWTDNLIADTEYVMNKFNFMLQGIDINVNDCSCDLKKGTSDGAGGANLNTGNEGLQGSIA</sequence>
<organism evidence="11 12">
    <name type="scientific">Litoribacillus peritrichatus</name>
    <dbReference type="NCBI Taxonomy" id="718191"/>
    <lineage>
        <taxon>Bacteria</taxon>
        <taxon>Pseudomonadati</taxon>
        <taxon>Pseudomonadota</taxon>
        <taxon>Gammaproteobacteria</taxon>
        <taxon>Oceanospirillales</taxon>
        <taxon>Oceanospirillaceae</taxon>
        <taxon>Litoribacillus</taxon>
    </lineage>
</organism>
<evidence type="ECO:0000256" key="8">
    <source>
        <dbReference type="RuleBase" id="RU004057"/>
    </source>
</evidence>
<proteinExistence type="inferred from homology"/>
<protein>
    <submittedName>
        <fullName evidence="11">MotA/TolQ/ExbB proton channel family protein</fullName>
    </submittedName>
</protein>
<keyword evidence="6 9" id="KW-1133">Transmembrane helix</keyword>
<dbReference type="PANTHER" id="PTHR30625">
    <property type="entry name" value="PROTEIN TOLQ"/>
    <property type="match status" value="1"/>
</dbReference>
<keyword evidence="12" id="KW-1185">Reference proteome</keyword>
<evidence type="ECO:0000256" key="2">
    <source>
        <dbReference type="ARBA" id="ARBA00022448"/>
    </source>
</evidence>
<comment type="caution">
    <text evidence="11">The sequence shown here is derived from an EMBL/GenBank/DDBJ whole genome shotgun (WGS) entry which is preliminary data.</text>
</comment>
<evidence type="ECO:0000259" key="10">
    <source>
        <dbReference type="Pfam" id="PF01618"/>
    </source>
</evidence>
<feature type="transmembrane region" description="Helical" evidence="9">
    <location>
        <begin position="145"/>
        <end position="169"/>
    </location>
</feature>
<keyword evidence="4 9" id="KW-0812">Transmembrane</keyword>
<gene>
    <name evidence="11" type="ORF">GCM10022277_16070</name>
</gene>
<dbReference type="InterPro" id="IPR050790">
    <property type="entry name" value="ExbB/TolQ_transport"/>
</dbReference>